<evidence type="ECO:0000313" key="2">
    <source>
        <dbReference type="EMBL" id="CAD6965179.1"/>
    </source>
</evidence>
<feature type="region of interest" description="Disordered" evidence="1">
    <location>
        <begin position="1"/>
        <end position="31"/>
    </location>
</feature>
<evidence type="ECO:0000313" key="3">
    <source>
        <dbReference type="Proteomes" id="UP000836404"/>
    </source>
</evidence>
<feature type="compositionally biased region" description="Basic and acidic residues" evidence="1">
    <location>
        <begin position="1"/>
        <end position="10"/>
    </location>
</feature>
<reference evidence="2 3" key="1">
    <citation type="submission" date="2020-10" db="EMBL/GenBank/DDBJ databases">
        <authorList>
            <person name="Sedaghatjoo S."/>
        </authorList>
    </citation>
    <scope>NUCLEOTIDE SEQUENCE [LARGE SCALE GENOMIC DNA]</scope>
    <source>
        <strain evidence="2 3">LLFL</strain>
    </source>
</reference>
<organism evidence="2 3">
    <name type="scientific">Tilletia laevis</name>
    <dbReference type="NCBI Taxonomy" id="157183"/>
    <lineage>
        <taxon>Eukaryota</taxon>
        <taxon>Fungi</taxon>
        <taxon>Dikarya</taxon>
        <taxon>Basidiomycota</taxon>
        <taxon>Ustilaginomycotina</taxon>
        <taxon>Exobasidiomycetes</taxon>
        <taxon>Tilletiales</taxon>
        <taxon>Tilletiaceae</taxon>
        <taxon>Tilletia</taxon>
    </lineage>
</organism>
<feature type="compositionally biased region" description="Pro residues" evidence="1">
    <location>
        <begin position="82"/>
        <end position="92"/>
    </location>
</feature>
<keyword evidence="3" id="KW-1185">Reference proteome</keyword>
<proteinExistence type="predicted"/>
<gene>
    <name evidence="2" type="ORF">JKILLFL_G9646</name>
</gene>
<dbReference type="AlphaFoldDB" id="A0A9N8MH61"/>
<comment type="caution">
    <text evidence="2">The sequence shown here is derived from an EMBL/GenBank/DDBJ whole genome shotgun (WGS) entry which is preliminary data.</text>
</comment>
<evidence type="ECO:0000256" key="1">
    <source>
        <dbReference type="SAM" id="MobiDB-lite"/>
    </source>
</evidence>
<sequence>MSSHADDDTSFHSPTRPGHPTTPPRFIGANDNALNTVVQEIRSMSATMTSRLDGLNVRLGDMEHWRRDIDSTDQSQVSPSPAERPQPPPLVPEHPDSPTPAERLPPPQEHTNFPVDANPPFVNMNRQGRVRLSPE</sequence>
<dbReference type="EMBL" id="CAJHJF010007924">
    <property type="protein sequence ID" value="CAD6965179.1"/>
    <property type="molecule type" value="Genomic_DNA"/>
</dbReference>
<protein>
    <submittedName>
        <fullName evidence="2">Uncharacterized protein</fullName>
    </submittedName>
</protein>
<feature type="region of interest" description="Disordered" evidence="1">
    <location>
        <begin position="64"/>
        <end position="135"/>
    </location>
</feature>
<accession>A0A9N8MH61</accession>
<dbReference type="Proteomes" id="UP000836404">
    <property type="component" value="Unassembled WGS sequence"/>
</dbReference>
<name>A0A9N8MH61_9BASI</name>